<keyword evidence="2" id="KW-1185">Reference proteome</keyword>
<dbReference type="RefSeq" id="WP_093207233.1">
    <property type="nucleotide sequence ID" value="NZ_FNGS01000008.1"/>
</dbReference>
<reference evidence="1 2" key="1">
    <citation type="submission" date="2016-10" db="EMBL/GenBank/DDBJ databases">
        <authorList>
            <person name="de Groot N.N."/>
        </authorList>
    </citation>
    <scope>NUCLEOTIDE SEQUENCE [LARGE SCALE GENOMIC DNA]</scope>
    <source>
        <strain evidence="1 2">DSM 21668</strain>
    </source>
</reference>
<name>A0A1G9VA87_9BACT</name>
<accession>A0A1G9VA87</accession>
<evidence type="ECO:0008006" key="3">
    <source>
        <dbReference type="Google" id="ProtNLM"/>
    </source>
</evidence>
<gene>
    <name evidence="1" type="ORF">SAMN04488090_4031</name>
</gene>
<evidence type="ECO:0000313" key="1">
    <source>
        <dbReference type="EMBL" id="SDM69104.1"/>
    </source>
</evidence>
<dbReference type="Gene3D" id="3.40.50.12780">
    <property type="entry name" value="N-terminal domain of ligase-like"/>
    <property type="match status" value="1"/>
</dbReference>
<dbReference type="STRING" id="563176.SAMN04488090_4031"/>
<dbReference type="AlphaFoldDB" id="A0A1G9VA87"/>
<dbReference type="SUPFAM" id="SSF56801">
    <property type="entry name" value="Acetyl-CoA synthetase-like"/>
    <property type="match status" value="1"/>
</dbReference>
<dbReference type="Proteomes" id="UP000198901">
    <property type="component" value="Unassembled WGS sequence"/>
</dbReference>
<evidence type="ECO:0000313" key="2">
    <source>
        <dbReference type="Proteomes" id="UP000198901"/>
    </source>
</evidence>
<dbReference type="EMBL" id="FNGS01000008">
    <property type="protein sequence ID" value="SDM69104.1"/>
    <property type="molecule type" value="Genomic_DNA"/>
</dbReference>
<sequence>MLYLNQLKNRVLSVTESSFDDLCLAIFQFQASQNPVYREYLSHLRISPASVRTVTEIPFLPIEFFKSHEVVSTREPARVVFASSGTTGQITSRHYVSDPDFYDAVSEQIFHRFYGPLTDYHILALLPSYLERNNSSLVHMVRYFAEKTRSEHSGFYLHNTDELLERMQVLQQTGDRKILLIGVTFALLDLAEAEPAISGDRLIVMETGGMKGRRREMLREEVHEILTGAFHVPAIHSEYGMTELLSQGYSAGEGLFHLPPGMRVILRDVNDPFTYYTDGSVRAGGVNVIDLANVDSCCFLETKDLANSGPDGSFRILGRFDNSDIRGCNLMVL</sequence>
<dbReference type="OrthoDB" id="182577at2"/>
<dbReference type="InterPro" id="IPR042099">
    <property type="entry name" value="ANL_N_sf"/>
</dbReference>
<proteinExistence type="predicted"/>
<protein>
    <recommendedName>
        <fullName evidence="3">Acyl-protein synthetase, LuxE</fullName>
    </recommendedName>
</protein>
<organism evidence="1 2">
    <name type="scientific">Siphonobacter aquaeclarae</name>
    <dbReference type="NCBI Taxonomy" id="563176"/>
    <lineage>
        <taxon>Bacteria</taxon>
        <taxon>Pseudomonadati</taxon>
        <taxon>Bacteroidota</taxon>
        <taxon>Cytophagia</taxon>
        <taxon>Cytophagales</taxon>
        <taxon>Cytophagaceae</taxon>
        <taxon>Siphonobacter</taxon>
    </lineage>
</organism>